<evidence type="ECO:0000313" key="3">
    <source>
        <dbReference type="Proteomes" id="UP001152599"/>
    </source>
</evidence>
<evidence type="ECO:0000313" key="2">
    <source>
        <dbReference type="EMBL" id="MDG4945941.1"/>
    </source>
</evidence>
<name>A0A9X4N0C2_9FLAO</name>
<feature type="chain" id="PRO_5040758205" evidence="1">
    <location>
        <begin position="21"/>
        <end position="250"/>
    </location>
</feature>
<gene>
    <name evidence="2" type="ORF">NMK71_05910</name>
</gene>
<feature type="signal peptide" evidence="1">
    <location>
        <begin position="1"/>
        <end position="20"/>
    </location>
</feature>
<reference evidence="2" key="1">
    <citation type="submission" date="2022-07" db="EMBL/GenBank/DDBJ databases">
        <title>Description and genome-wide analysis of Profundicola chukchiensis gen. nov., sp. nov., marine bacteria isolated from bottom sediments of the Chukchi Sea.</title>
        <authorList>
            <person name="Romanenko L."/>
            <person name="Otstavnykh N."/>
            <person name="Kurilenko V."/>
            <person name="Eremeev V."/>
            <person name="Velansky P."/>
            <person name="Mikhailov V."/>
            <person name="Isaeva M."/>
        </authorList>
    </citation>
    <scope>NUCLEOTIDE SEQUENCE</scope>
    <source>
        <strain evidence="2">KMM 9713</strain>
    </source>
</reference>
<proteinExistence type="predicted"/>
<organism evidence="2 3">
    <name type="scientific">Profundicola chukchiensis</name>
    <dbReference type="NCBI Taxonomy" id="2961959"/>
    <lineage>
        <taxon>Bacteria</taxon>
        <taxon>Pseudomonadati</taxon>
        <taxon>Bacteroidota</taxon>
        <taxon>Flavobacteriia</taxon>
        <taxon>Flavobacteriales</taxon>
        <taxon>Weeksellaceae</taxon>
        <taxon>Profundicola</taxon>
    </lineage>
</organism>
<keyword evidence="3" id="KW-1185">Reference proteome</keyword>
<dbReference type="AlphaFoldDB" id="A0A9X4N0C2"/>
<protein>
    <submittedName>
        <fullName evidence="2">Uncharacterized protein</fullName>
    </submittedName>
</protein>
<dbReference type="RefSeq" id="WP_304420467.1">
    <property type="nucleotide sequence ID" value="NZ_JANCMU010000002.1"/>
</dbReference>
<comment type="caution">
    <text evidence="2">The sequence shown here is derived from an EMBL/GenBank/DDBJ whole genome shotgun (WGS) entry which is preliminary data.</text>
</comment>
<sequence length="250" mass="27363">MKLSRLFLLTSVVGAGLVNAQESQCNNQTVIQLKEAGLSDEIIMSKVASEDCEFDTSTDALLHLKENNLSDELISMMIQNNSNNSDGNEAFDYLTMAKVVEKDKKLLINNKVWLAKGDFVQIYLPAYGRDYYFVNKKQSKFGAKLIGGVADVVGTGAAAVGIGSNNIQVMSGAIKVMRGATAVRYGANALEKINDLDISKDAKRIAGKDAEVLGWDLTEDGYLVEVKIDKKKYEINLEQALTVKEVNLIK</sequence>
<dbReference type="Proteomes" id="UP001152599">
    <property type="component" value="Unassembled WGS sequence"/>
</dbReference>
<evidence type="ECO:0000256" key="1">
    <source>
        <dbReference type="SAM" id="SignalP"/>
    </source>
</evidence>
<accession>A0A9X4N0C2</accession>
<dbReference type="EMBL" id="JANCMU010000002">
    <property type="protein sequence ID" value="MDG4945941.1"/>
    <property type="molecule type" value="Genomic_DNA"/>
</dbReference>
<keyword evidence="1" id="KW-0732">Signal</keyword>